<comment type="caution">
    <text evidence="1">The sequence shown here is derived from an EMBL/GenBank/DDBJ whole genome shotgun (WGS) entry which is preliminary data.</text>
</comment>
<proteinExistence type="predicted"/>
<reference evidence="1" key="1">
    <citation type="submission" date="2021-01" db="EMBL/GenBank/DDBJ databases">
        <title>Whole genome shotgun sequence of Planobispora takensis NBRC 109077.</title>
        <authorList>
            <person name="Komaki H."/>
            <person name="Tamura T."/>
        </authorList>
    </citation>
    <scope>NUCLEOTIDE SEQUENCE</scope>
    <source>
        <strain evidence="1">NBRC 109077</strain>
    </source>
</reference>
<name>A0A8J3T2B4_9ACTN</name>
<dbReference type="Proteomes" id="UP000634476">
    <property type="component" value="Unassembled WGS sequence"/>
</dbReference>
<evidence type="ECO:0000313" key="1">
    <source>
        <dbReference type="EMBL" id="GII03605.1"/>
    </source>
</evidence>
<keyword evidence="2" id="KW-1185">Reference proteome</keyword>
<dbReference type="AlphaFoldDB" id="A0A8J3T2B4"/>
<protein>
    <submittedName>
        <fullName evidence="1">Uncharacterized protein</fullName>
    </submittedName>
</protein>
<gene>
    <name evidence="1" type="ORF">Pta02_56130</name>
</gene>
<dbReference type="EMBL" id="BOOK01000040">
    <property type="protein sequence ID" value="GII03605.1"/>
    <property type="molecule type" value="Genomic_DNA"/>
</dbReference>
<accession>A0A8J3T2B4</accession>
<evidence type="ECO:0000313" key="2">
    <source>
        <dbReference type="Proteomes" id="UP000634476"/>
    </source>
</evidence>
<organism evidence="1 2">
    <name type="scientific">Planobispora takensis</name>
    <dbReference type="NCBI Taxonomy" id="1367882"/>
    <lineage>
        <taxon>Bacteria</taxon>
        <taxon>Bacillati</taxon>
        <taxon>Actinomycetota</taxon>
        <taxon>Actinomycetes</taxon>
        <taxon>Streptosporangiales</taxon>
        <taxon>Streptosporangiaceae</taxon>
        <taxon>Planobispora</taxon>
    </lineage>
</organism>
<sequence>MNLRAHLGVGVGREARMEVLDGLADEDLRLELVLVEALYLEAERLAAQSPRL</sequence>